<dbReference type="STRING" id="936435.F8PG66"/>
<dbReference type="InParanoid" id="F8PG66"/>
<sequence>IGILYDIMCQPHCNCMKWGFLKDHLPRMVFIVSVFHAYGHQWPSQIIYYPRIYQDFGLTDGEGCERFWSSVKKLIPSLRVS</sequence>
<proteinExistence type="predicted"/>
<dbReference type="Proteomes" id="UP000008063">
    <property type="component" value="Unassembled WGS sequence"/>
</dbReference>
<evidence type="ECO:0000313" key="2">
    <source>
        <dbReference type="Proteomes" id="UP000008063"/>
    </source>
</evidence>
<reference evidence="2" key="1">
    <citation type="journal article" date="2011" name="Science">
        <title>The plant cell wall-decomposing machinery underlies the functional diversity of forest fungi.</title>
        <authorList>
            <person name="Eastwood D.C."/>
            <person name="Floudas D."/>
            <person name="Binder M."/>
            <person name="Majcherczyk A."/>
            <person name="Schneider P."/>
            <person name="Aerts A."/>
            <person name="Asiegbu F.O."/>
            <person name="Baker S.E."/>
            <person name="Barry K."/>
            <person name="Bendiksby M."/>
            <person name="Blumentritt M."/>
            <person name="Coutinho P.M."/>
            <person name="Cullen D."/>
            <person name="de Vries R.P."/>
            <person name="Gathman A."/>
            <person name="Goodell B."/>
            <person name="Henrissat B."/>
            <person name="Ihrmark K."/>
            <person name="Kauserud H."/>
            <person name="Kohler A."/>
            <person name="LaButti K."/>
            <person name="Lapidus A."/>
            <person name="Lavin J.L."/>
            <person name="Lee Y.-H."/>
            <person name="Lindquist E."/>
            <person name="Lilly W."/>
            <person name="Lucas S."/>
            <person name="Morin E."/>
            <person name="Murat C."/>
            <person name="Oguiza J.A."/>
            <person name="Park J."/>
            <person name="Pisabarro A.G."/>
            <person name="Riley R."/>
            <person name="Rosling A."/>
            <person name="Salamov A."/>
            <person name="Schmidt O."/>
            <person name="Schmutz J."/>
            <person name="Skrede I."/>
            <person name="Stenlid J."/>
            <person name="Wiebenga A."/>
            <person name="Xie X."/>
            <person name="Kuees U."/>
            <person name="Hibbett D.S."/>
            <person name="Hoffmeister D."/>
            <person name="Hoegberg N."/>
            <person name="Martin F."/>
            <person name="Grigoriev I.V."/>
            <person name="Watkinson S.C."/>
        </authorList>
    </citation>
    <scope>NUCLEOTIDE SEQUENCE [LARGE SCALE GENOMIC DNA]</scope>
    <source>
        <strain evidence="2">strain S7.3</strain>
    </source>
</reference>
<feature type="non-terminal residue" evidence="1">
    <location>
        <position position="1"/>
    </location>
</feature>
<evidence type="ECO:0000313" key="1">
    <source>
        <dbReference type="EMBL" id="EGO04313.1"/>
    </source>
</evidence>
<accession>F8PG66</accession>
<dbReference type="HOGENOM" id="CLU_091791_1_0_1"/>
<name>F8PG66_SERL3</name>
<dbReference type="AlphaFoldDB" id="F8PG66"/>
<dbReference type="Pfam" id="PF18758">
    <property type="entry name" value="KDZ"/>
    <property type="match status" value="1"/>
</dbReference>
<dbReference type="InterPro" id="IPR040521">
    <property type="entry name" value="KDZ"/>
</dbReference>
<dbReference type="EMBL" id="GL945474">
    <property type="protein sequence ID" value="EGO04313.1"/>
    <property type="molecule type" value="Genomic_DNA"/>
</dbReference>
<gene>
    <name evidence="1" type="ORF">SERLA73DRAFT_44874</name>
</gene>
<dbReference type="OMA" id="GASAPCH"/>
<dbReference type="OrthoDB" id="3364670at2759"/>
<organism evidence="2">
    <name type="scientific">Serpula lacrymans var. lacrymans (strain S7.3)</name>
    <name type="common">Dry rot fungus</name>
    <dbReference type="NCBI Taxonomy" id="936435"/>
    <lineage>
        <taxon>Eukaryota</taxon>
        <taxon>Fungi</taxon>
        <taxon>Dikarya</taxon>
        <taxon>Basidiomycota</taxon>
        <taxon>Agaricomycotina</taxon>
        <taxon>Agaricomycetes</taxon>
        <taxon>Agaricomycetidae</taxon>
        <taxon>Boletales</taxon>
        <taxon>Coniophorineae</taxon>
        <taxon>Serpulaceae</taxon>
        <taxon>Serpula</taxon>
    </lineage>
</organism>
<protein>
    <submittedName>
        <fullName evidence="1">Uncharacterized protein</fullName>
    </submittedName>
</protein>
<dbReference type="PANTHER" id="PTHR33096:SF1">
    <property type="entry name" value="CXC1-LIKE CYSTEINE CLUSTER ASSOCIATED WITH KDZ TRANSPOSASES DOMAIN-CONTAINING PROTEIN"/>
    <property type="match status" value="1"/>
</dbReference>
<dbReference type="PANTHER" id="PTHR33096">
    <property type="entry name" value="CXC2 DOMAIN-CONTAINING PROTEIN"/>
    <property type="match status" value="1"/>
</dbReference>
<keyword evidence="2" id="KW-1185">Reference proteome</keyword>